<protein>
    <recommendedName>
        <fullName evidence="2">RAI1-like domain-containing protein</fullName>
    </recommendedName>
</protein>
<proteinExistence type="predicted"/>
<sequence>MSSTTTQRTTEHLISFSDPPQIAGPASLGPAKQVACFSLCNEKLHVDSHAAMRYFAHPQPNVDLSVGYNHPNNKQRTFKRVRRLDPILEMCLKSKNSKELLNVDVITWCGIVKKIMLGEKMDLNVSFYNGILYIEEQGRREMYCDSDPRGYMGY</sequence>
<evidence type="ECO:0000313" key="3">
    <source>
        <dbReference type="EMBL" id="KAK6966564.1"/>
    </source>
</evidence>
<dbReference type="EMBL" id="JAWWNJ010000265">
    <property type="protein sequence ID" value="KAK6966564.1"/>
    <property type="molecule type" value="Genomic_DNA"/>
</dbReference>
<keyword evidence="4" id="KW-1185">Reference proteome</keyword>
<comment type="caution">
    <text evidence="3">The sequence shown here is derived from an EMBL/GenBank/DDBJ whole genome shotgun (WGS) entry which is preliminary data.</text>
</comment>
<gene>
    <name evidence="3" type="ORF">R3P38DRAFT_3245843</name>
</gene>
<organism evidence="3 4">
    <name type="scientific">Favolaschia claudopus</name>
    <dbReference type="NCBI Taxonomy" id="2862362"/>
    <lineage>
        <taxon>Eukaryota</taxon>
        <taxon>Fungi</taxon>
        <taxon>Dikarya</taxon>
        <taxon>Basidiomycota</taxon>
        <taxon>Agaricomycotina</taxon>
        <taxon>Agaricomycetes</taxon>
        <taxon>Agaricomycetidae</taxon>
        <taxon>Agaricales</taxon>
        <taxon>Marasmiineae</taxon>
        <taxon>Mycenaceae</taxon>
        <taxon>Favolaschia</taxon>
    </lineage>
</organism>
<feature type="region of interest" description="Disordered" evidence="1">
    <location>
        <begin position="1"/>
        <end position="20"/>
    </location>
</feature>
<dbReference type="InterPro" id="IPR013961">
    <property type="entry name" value="RAI1"/>
</dbReference>
<dbReference type="AlphaFoldDB" id="A0AAV9YZU8"/>
<accession>A0AAV9YZU8</accession>
<evidence type="ECO:0000256" key="1">
    <source>
        <dbReference type="SAM" id="MobiDB-lite"/>
    </source>
</evidence>
<evidence type="ECO:0000313" key="4">
    <source>
        <dbReference type="Proteomes" id="UP001362999"/>
    </source>
</evidence>
<name>A0AAV9YZU8_9AGAR</name>
<dbReference type="Pfam" id="PF08652">
    <property type="entry name" value="RAI1"/>
    <property type="match status" value="1"/>
</dbReference>
<reference evidence="3 4" key="1">
    <citation type="journal article" date="2024" name="J Genomics">
        <title>Draft genome sequencing and assembly of Favolaschia claudopus CIRM-BRFM 2984 isolated from oak limbs.</title>
        <authorList>
            <person name="Navarro D."/>
            <person name="Drula E."/>
            <person name="Chaduli D."/>
            <person name="Cazenave R."/>
            <person name="Ahrendt S."/>
            <person name="Wang J."/>
            <person name="Lipzen A."/>
            <person name="Daum C."/>
            <person name="Barry K."/>
            <person name="Grigoriev I.V."/>
            <person name="Favel A."/>
            <person name="Rosso M.N."/>
            <person name="Martin F."/>
        </authorList>
    </citation>
    <scope>NUCLEOTIDE SEQUENCE [LARGE SCALE GENOMIC DNA]</scope>
    <source>
        <strain evidence="3 4">CIRM-BRFM 2984</strain>
    </source>
</reference>
<dbReference type="Proteomes" id="UP001362999">
    <property type="component" value="Unassembled WGS sequence"/>
</dbReference>
<feature type="domain" description="RAI1-like" evidence="2">
    <location>
        <begin position="32"/>
        <end position="141"/>
    </location>
</feature>
<evidence type="ECO:0000259" key="2">
    <source>
        <dbReference type="Pfam" id="PF08652"/>
    </source>
</evidence>